<dbReference type="EMBL" id="JBEGIE010000080">
    <property type="protein sequence ID" value="MEV4914487.1"/>
    <property type="molecule type" value="Genomic_DNA"/>
</dbReference>
<sequence>MIVLKLNVTPHIIFAGDKENVPEHLQFMFHKAMKMSILGYRQHFGKKPR</sequence>
<keyword evidence="2" id="KW-1185">Reference proteome</keyword>
<dbReference type="Proteomes" id="UP001552502">
    <property type="component" value="Unassembled WGS sequence"/>
</dbReference>
<gene>
    <name evidence="1" type="ORF">MRBLBA1_005481</name>
</gene>
<evidence type="ECO:0000313" key="2">
    <source>
        <dbReference type="Proteomes" id="UP001552502"/>
    </source>
</evidence>
<protein>
    <submittedName>
        <fullName evidence="1">Uncharacterized protein</fullName>
    </submittedName>
</protein>
<organism evidence="1 2">
    <name type="scientific">Bacillus proteolyticus</name>
    <dbReference type="NCBI Taxonomy" id="2026192"/>
    <lineage>
        <taxon>Bacteria</taxon>
        <taxon>Bacillati</taxon>
        <taxon>Bacillota</taxon>
        <taxon>Bacilli</taxon>
        <taxon>Bacillales</taxon>
        <taxon>Bacillaceae</taxon>
        <taxon>Bacillus</taxon>
        <taxon>Bacillus cereus group</taxon>
    </lineage>
</organism>
<accession>A0ABV3IJL1</accession>
<dbReference type="RefSeq" id="WP_199640601.1">
    <property type="nucleotide sequence ID" value="NZ_JBEGIE010000080.1"/>
</dbReference>
<proteinExistence type="predicted"/>
<name>A0ABV3IJL1_9BACI</name>
<evidence type="ECO:0000313" key="1">
    <source>
        <dbReference type="EMBL" id="MEV4914487.1"/>
    </source>
</evidence>
<comment type="caution">
    <text evidence="1">The sequence shown here is derived from an EMBL/GenBank/DDBJ whole genome shotgun (WGS) entry which is preliminary data.</text>
</comment>
<reference evidence="1 2" key="1">
    <citation type="journal article" date="2023" name="Proc. Natl. Acad. Sci. U.S.A.">
        <title>Bacterial tolerance to host-exuded specialized metabolites structures the maize root microbiome.</title>
        <authorList>
            <person name="Thoenen L."/>
            <person name="Giroud C."/>
            <person name="Kreuzer M."/>
            <person name="Waelchli J."/>
            <person name="Gfeller V."/>
            <person name="Deslandes-Herold G."/>
            <person name="Mateo P."/>
            <person name="Robert C.A.M."/>
            <person name="Ahrens C.H."/>
            <person name="Rubio-Somoza I."/>
            <person name="Bruggmann R."/>
            <person name="Erb M."/>
            <person name="Schlaeppi K."/>
        </authorList>
    </citation>
    <scope>NUCLEOTIDE SEQUENCE [LARGE SCALE GENOMIC DNA]</scope>
    <source>
        <strain evidence="1 2">LBA1-1-1.1</strain>
    </source>
</reference>